<dbReference type="RefSeq" id="WP_189003526.1">
    <property type="nucleotide sequence ID" value="NZ_BMPP01000001.1"/>
</dbReference>
<dbReference type="EMBL" id="BMPP01000001">
    <property type="protein sequence ID" value="GGK11558.1"/>
    <property type="molecule type" value="Genomic_DNA"/>
</dbReference>
<gene>
    <name evidence="2" type="ORF">GCM10008955_01010</name>
</gene>
<evidence type="ECO:0000313" key="3">
    <source>
        <dbReference type="Proteomes" id="UP000647587"/>
    </source>
</evidence>
<evidence type="ECO:0000313" key="2">
    <source>
        <dbReference type="EMBL" id="GGK11558.1"/>
    </source>
</evidence>
<dbReference type="Proteomes" id="UP000647587">
    <property type="component" value="Unassembled WGS sequence"/>
</dbReference>
<evidence type="ECO:0000256" key="1">
    <source>
        <dbReference type="SAM" id="Phobius"/>
    </source>
</evidence>
<proteinExistence type="predicted"/>
<feature type="transmembrane region" description="Helical" evidence="1">
    <location>
        <begin position="12"/>
        <end position="30"/>
    </location>
</feature>
<keyword evidence="1" id="KW-0472">Membrane</keyword>
<reference evidence="3" key="1">
    <citation type="journal article" date="2019" name="Int. J. Syst. Evol. Microbiol.">
        <title>The Global Catalogue of Microorganisms (GCM) 10K type strain sequencing project: providing services to taxonomists for standard genome sequencing and annotation.</title>
        <authorList>
            <consortium name="The Broad Institute Genomics Platform"/>
            <consortium name="The Broad Institute Genome Sequencing Center for Infectious Disease"/>
            <person name="Wu L."/>
            <person name="Ma J."/>
        </authorList>
    </citation>
    <scope>NUCLEOTIDE SEQUENCE [LARGE SCALE GENOMIC DNA]</scope>
    <source>
        <strain evidence="3">JCM 30331</strain>
    </source>
</reference>
<name>A0ABQ2EHC8_9DEIO</name>
<protein>
    <submittedName>
        <fullName evidence="2">Uncharacterized protein</fullName>
    </submittedName>
</protein>
<keyword evidence="3" id="KW-1185">Reference proteome</keyword>
<accession>A0ABQ2EHC8</accession>
<sequence>MGGPAKKRGWLVPFLLGCALLTAVVGILALRDSSKAIREFEGGDNGLTLLYVPATNVGKMHFAYSMASPNGIKEVHTSVDGAPPTVVPREGMSVWDNAIFEDLTPGIHHIKVTVVDGKGQRYSQVARSVTIKPAPDGIDPRRPELRITGPAYRELEEELGVGPDREMLVVPIEAQDDEELASVNWELRRVDDKQNRIVATGGGFREKNTLRIDLTLFKVPRGTYRVDLIAHDYGGRSMKAKPFTFTY</sequence>
<keyword evidence="1" id="KW-1133">Transmembrane helix</keyword>
<organism evidence="2 3">
    <name type="scientific">Deinococcus malanensis</name>
    <dbReference type="NCBI Taxonomy" id="1706855"/>
    <lineage>
        <taxon>Bacteria</taxon>
        <taxon>Thermotogati</taxon>
        <taxon>Deinococcota</taxon>
        <taxon>Deinococci</taxon>
        <taxon>Deinococcales</taxon>
        <taxon>Deinococcaceae</taxon>
        <taxon>Deinococcus</taxon>
    </lineage>
</organism>
<keyword evidence="1" id="KW-0812">Transmembrane</keyword>
<comment type="caution">
    <text evidence="2">The sequence shown here is derived from an EMBL/GenBank/DDBJ whole genome shotgun (WGS) entry which is preliminary data.</text>
</comment>